<gene>
    <name evidence="2" type="ORF">SAMN05216201_108130</name>
</gene>
<dbReference type="InterPro" id="IPR002925">
    <property type="entry name" value="Dienelactn_hydro"/>
</dbReference>
<dbReference type="Pfam" id="PF01738">
    <property type="entry name" value="DLH"/>
    <property type="match status" value="1"/>
</dbReference>
<proteinExistence type="predicted"/>
<dbReference type="Proteomes" id="UP000242930">
    <property type="component" value="Unassembled WGS sequence"/>
</dbReference>
<feature type="domain" description="Dienelactone hydrolase" evidence="1">
    <location>
        <begin position="29"/>
        <end position="240"/>
    </location>
</feature>
<dbReference type="PANTHER" id="PTHR22946:SF0">
    <property type="entry name" value="DIENELACTONE HYDROLASE DOMAIN-CONTAINING PROTEIN"/>
    <property type="match status" value="1"/>
</dbReference>
<dbReference type="Gene3D" id="3.40.50.1820">
    <property type="entry name" value="alpha/beta hydrolase"/>
    <property type="match status" value="1"/>
</dbReference>
<keyword evidence="2" id="KW-0378">Hydrolase</keyword>
<evidence type="ECO:0000313" key="3">
    <source>
        <dbReference type="Proteomes" id="UP000242930"/>
    </source>
</evidence>
<reference evidence="3" key="1">
    <citation type="submission" date="2016-10" db="EMBL/GenBank/DDBJ databases">
        <authorList>
            <person name="Varghese N."/>
            <person name="Submissions S."/>
        </authorList>
    </citation>
    <scope>NUCLEOTIDE SEQUENCE [LARGE SCALE GENOMIC DNA]</scope>
    <source>
        <strain evidence="3">LMG 25967</strain>
    </source>
</reference>
<dbReference type="GO" id="GO:0016787">
    <property type="term" value="F:hydrolase activity"/>
    <property type="evidence" value="ECO:0007669"/>
    <property type="project" value="UniProtKB-KW"/>
</dbReference>
<evidence type="ECO:0000259" key="1">
    <source>
        <dbReference type="Pfam" id="PF01738"/>
    </source>
</evidence>
<protein>
    <submittedName>
        <fullName evidence="2">Dienelactone hydrolase</fullName>
    </submittedName>
</protein>
<organism evidence="2 3">
    <name type="scientific">Pseudomonas linyingensis</name>
    <dbReference type="NCBI Taxonomy" id="915471"/>
    <lineage>
        <taxon>Bacteria</taxon>
        <taxon>Pseudomonadati</taxon>
        <taxon>Pseudomonadota</taxon>
        <taxon>Gammaproteobacteria</taxon>
        <taxon>Pseudomonadales</taxon>
        <taxon>Pseudomonadaceae</taxon>
        <taxon>Pseudomonas</taxon>
    </lineage>
</organism>
<name>A0A1H6YLH2_9PSED</name>
<dbReference type="OrthoDB" id="9787933at2"/>
<dbReference type="InterPro" id="IPR050261">
    <property type="entry name" value="FrsA_esterase"/>
</dbReference>
<dbReference type="SUPFAM" id="SSF53474">
    <property type="entry name" value="alpha/beta-Hydrolases"/>
    <property type="match status" value="1"/>
</dbReference>
<keyword evidence="3" id="KW-1185">Reference proteome</keyword>
<dbReference type="EMBL" id="FNZE01000008">
    <property type="protein sequence ID" value="SEJ42119.1"/>
    <property type="molecule type" value="Genomic_DNA"/>
</dbReference>
<dbReference type="InterPro" id="IPR029058">
    <property type="entry name" value="AB_hydrolase_fold"/>
</dbReference>
<dbReference type="AlphaFoldDB" id="A0A1H6YLH2"/>
<dbReference type="PANTHER" id="PTHR22946">
    <property type="entry name" value="DIENELACTONE HYDROLASE DOMAIN-CONTAINING PROTEIN-RELATED"/>
    <property type="match status" value="1"/>
</dbReference>
<dbReference type="RefSeq" id="WP_090311083.1">
    <property type="nucleotide sequence ID" value="NZ_FNZE01000008.1"/>
</dbReference>
<sequence>MPASTNVSASAVRTRELSYRSASSDVSLAGYHASPEGDQLRPGVLVVHEWWGLNDYARQRARELAALGYSALAIDMYGDGRSATDPQQAGQLMHAALADPALLRERFLAGLALLRQLPGTDAERLAAIGYCFGGRVVLDMARQGEPLAGVVSFHGLLGTATPATPGSVKAKILVAHGDADSFVSAEGVARFEAEMQAAQADCRVCHYPDAPHGFTNSASPGYQQEADQRSWLDMQQFLRDLWPRS</sequence>
<dbReference type="STRING" id="915471.SAMN05216201_108130"/>
<accession>A0A1H6YLH2</accession>
<evidence type="ECO:0000313" key="2">
    <source>
        <dbReference type="EMBL" id="SEJ42119.1"/>
    </source>
</evidence>